<dbReference type="RefSeq" id="WP_379957652.1">
    <property type="nucleotide sequence ID" value="NZ_JAUYVI010000005.1"/>
</dbReference>
<dbReference type="Pfam" id="PF01035">
    <property type="entry name" value="DNA_binding_1"/>
    <property type="match status" value="1"/>
</dbReference>
<dbReference type="EMBL" id="JAUYVI010000005">
    <property type="protein sequence ID" value="MDQ7249560.1"/>
    <property type="molecule type" value="Genomic_DNA"/>
</dbReference>
<keyword evidence="7" id="KW-0234">DNA repair</keyword>
<dbReference type="InterPro" id="IPR009057">
    <property type="entry name" value="Homeodomain-like_sf"/>
</dbReference>
<evidence type="ECO:0000256" key="8">
    <source>
        <dbReference type="ARBA" id="ARBA00049348"/>
    </source>
</evidence>
<dbReference type="Proteomes" id="UP001230156">
    <property type="component" value="Unassembled WGS sequence"/>
</dbReference>
<dbReference type="InterPro" id="IPR008332">
    <property type="entry name" value="MethylG_MeTrfase_N"/>
</dbReference>
<evidence type="ECO:0000256" key="7">
    <source>
        <dbReference type="ARBA" id="ARBA00023204"/>
    </source>
</evidence>
<dbReference type="Pfam" id="PF12833">
    <property type="entry name" value="HTH_18"/>
    <property type="match status" value="1"/>
</dbReference>
<dbReference type="SUPFAM" id="SSF46767">
    <property type="entry name" value="Methylated DNA-protein cysteine methyltransferase, C-terminal domain"/>
    <property type="match status" value="1"/>
</dbReference>
<comment type="catalytic activity">
    <reaction evidence="8">
        <text>a 6-O-methyl-2'-deoxyguanosine in DNA + L-cysteinyl-[protein] = S-methyl-L-cysteinyl-[protein] + a 2'-deoxyguanosine in DNA</text>
        <dbReference type="Rhea" id="RHEA:24000"/>
        <dbReference type="Rhea" id="RHEA-COMP:10131"/>
        <dbReference type="Rhea" id="RHEA-COMP:10132"/>
        <dbReference type="Rhea" id="RHEA-COMP:11367"/>
        <dbReference type="Rhea" id="RHEA-COMP:11368"/>
        <dbReference type="ChEBI" id="CHEBI:29950"/>
        <dbReference type="ChEBI" id="CHEBI:82612"/>
        <dbReference type="ChEBI" id="CHEBI:85445"/>
        <dbReference type="ChEBI" id="CHEBI:85448"/>
        <dbReference type="EC" id="2.1.1.63"/>
    </reaction>
</comment>
<dbReference type="InterPro" id="IPR018060">
    <property type="entry name" value="HTH_AraC"/>
</dbReference>
<evidence type="ECO:0000256" key="6">
    <source>
        <dbReference type="ARBA" id="ARBA00023163"/>
    </source>
</evidence>
<dbReference type="PANTHER" id="PTHR10815:SF14">
    <property type="entry name" value="BIFUNCTIONAL TRANSCRIPTIONAL ACTIVATOR_DNA REPAIR ENZYME ADA"/>
    <property type="match status" value="1"/>
</dbReference>
<dbReference type="PANTHER" id="PTHR10815">
    <property type="entry name" value="METHYLATED-DNA--PROTEIN-CYSTEINE METHYLTRANSFERASE"/>
    <property type="match status" value="1"/>
</dbReference>
<dbReference type="Gene3D" id="3.30.160.70">
    <property type="entry name" value="Methylated DNA-protein cysteine methyltransferase domain"/>
    <property type="match status" value="1"/>
</dbReference>
<keyword evidence="2 10" id="KW-0489">Methyltransferase</keyword>
<dbReference type="GO" id="GO:0003908">
    <property type="term" value="F:methylated-DNA-[protein]-cysteine S-methyltransferase activity"/>
    <property type="evidence" value="ECO:0007669"/>
    <property type="project" value="UniProtKB-EC"/>
</dbReference>
<dbReference type="SUPFAM" id="SSF46689">
    <property type="entry name" value="Homeodomain-like"/>
    <property type="match status" value="1"/>
</dbReference>
<evidence type="ECO:0000256" key="4">
    <source>
        <dbReference type="ARBA" id="ARBA00022763"/>
    </source>
</evidence>
<evidence type="ECO:0000256" key="3">
    <source>
        <dbReference type="ARBA" id="ARBA00022679"/>
    </source>
</evidence>
<dbReference type="InterPro" id="IPR036631">
    <property type="entry name" value="MGMT_N_sf"/>
</dbReference>
<dbReference type="NCBIfam" id="TIGR00589">
    <property type="entry name" value="ogt"/>
    <property type="match status" value="1"/>
</dbReference>
<dbReference type="InterPro" id="IPR036388">
    <property type="entry name" value="WH-like_DNA-bd_sf"/>
</dbReference>
<evidence type="ECO:0000259" key="9">
    <source>
        <dbReference type="PROSITE" id="PS01124"/>
    </source>
</evidence>
<dbReference type="PROSITE" id="PS01124">
    <property type="entry name" value="HTH_ARAC_FAMILY_2"/>
    <property type="match status" value="1"/>
</dbReference>
<dbReference type="EC" id="2.1.1.63" evidence="10"/>
<dbReference type="Gene3D" id="1.10.10.60">
    <property type="entry name" value="Homeodomain-like"/>
    <property type="match status" value="1"/>
</dbReference>
<dbReference type="InterPro" id="IPR014048">
    <property type="entry name" value="MethylDNA_cys_MeTrfase_DNA-bd"/>
</dbReference>
<name>A0ABU0YPA5_9PROT</name>
<dbReference type="CDD" id="cd06445">
    <property type="entry name" value="ATase"/>
    <property type="match status" value="1"/>
</dbReference>
<comment type="catalytic activity">
    <reaction evidence="1">
        <text>a 4-O-methyl-thymidine in DNA + L-cysteinyl-[protein] = a thymidine in DNA + S-methyl-L-cysteinyl-[protein]</text>
        <dbReference type="Rhea" id="RHEA:53428"/>
        <dbReference type="Rhea" id="RHEA-COMP:10131"/>
        <dbReference type="Rhea" id="RHEA-COMP:10132"/>
        <dbReference type="Rhea" id="RHEA-COMP:13555"/>
        <dbReference type="Rhea" id="RHEA-COMP:13556"/>
        <dbReference type="ChEBI" id="CHEBI:29950"/>
        <dbReference type="ChEBI" id="CHEBI:82612"/>
        <dbReference type="ChEBI" id="CHEBI:137386"/>
        <dbReference type="ChEBI" id="CHEBI:137387"/>
        <dbReference type="EC" id="2.1.1.63"/>
    </reaction>
</comment>
<dbReference type="PROSITE" id="PS00374">
    <property type="entry name" value="MGMT"/>
    <property type="match status" value="1"/>
</dbReference>
<protein>
    <submittedName>
        <fullName evidence="10">Methylated-DNA--[protein]-cysteine S-methyltransferase</fullName>
        <ecNumber evidence="10">2.1.1.63</ecNumber>
    </submittedName>
</protein>
<evidence type="ECO:0000313" key="10">
    <source>
        <dbReference type="EMBL" id="MDQ7249560.1"/>
    </source>
</evidence>
<comment type="caution">
    <text evidence="10">The sequence shown here is derived from an EMBL/GenBank/DDBJ whole genome shotgun (WGS) entry which is preliminary data.</text>
</comment>
<feature type="domain" description="HTH araC/xylS-type" evidence="9">
    <location>
        <begin position="31"/>
        <end position="132"/>
    </location>
</feature>
<dbReference type="InterPro" id="IPR001497">
    <property type="entry name" value="MethylDNA_cys_MeTrfase_AS"/>
</dbReference>
<evidence type="ECO:0000313" key="11">
    <source>
        <dbReference type="Proteomes" id="UP001230156"/>
    </source>
</evidence>
<dbReference type="SUPFAM" id="SSF53155">
    <property type="entry name" value="Methylated DNA-protein cysteine methyltransferase domain"/>
    <property type="match status" value="1"/>
</dbReference>
<dbReference type="Pfam" id="PF02870">
    <property type="entry name" value="Methyltransf_1N"/>
    <property type="match status" value="1"/>
</dbReference>
<evidence type="ECO:0000256" key="2">
    <source>
        <dbReference type="ARBA" id="ARBA00022603"/>
    </source>
</evidence>
<evidence type="ECO:0000256" key="5">
    <source>
        <dbReference type="ARBA" id="ARBA00023015"/>
    </source>
</evidence>
<dbReference type="GO" id="GO:0032259">
    <property type="term" value="P:methylation"/>
    <property type="evidence" value="ECO:0007669"/>
    <property type="project" value="UniProtKB-KW"/>
</dbReference>
<proteinExistence type="predicted"/>
<keyword evidence="4" id="KW-0227">DNA damage</keyword>
<dbReference type="InterPro" id="IPR036217">
    <property type="entry name" value="MethylDNA_cys_MeTrfase_DNAb"/>
</dbReference>
<gene>
    <name evidence="10" type="ORF">Q8A70_17865</name>
</gene>
<keyword evidence="6" id="KW-0804">Transcription</keyword>
<keyword evidence="11" id="KW-1185">Reference proteome</keyword>
<keyword evidence="3 10" id="KW-0808">Transferase</keyword>
<dbReference type="Gene3D" id="1.10.10.10">
    <property type="entry name" value="Winged helix-like DNA-binding domain superfamily/Winged helix DNA-binding domain"/>
    <property type="match status" value="1"/>
</dbReference>
<dbReference type="SMART" id="SM00342">
    <property type="entry name" value="HTH_ARAC"/>
    <property type="match status" value="1"/>
</dbReference>
<reference evidence="11" key="1">
    <citation type="submission" date="2023-08" db="EMBL/GenBank/DDBJ databases">
        <title>Rhodospirillaceae gen. nov., a novel taxon isolated from the Yangtze River Yuezi River estuary sludge.</title>
        <authorList>
            <person name="Ruan L."/>
        </authorList>
    </citation>
    <scope>NUCLEOTIDE SEQUENCE [LARGE SCALE GENOMIC DNA]</scope>
    <source>
        <strain evidence="11">R-7</strain>
    </source>
</reference>
<evidence type="ECO:0000256" key="1">
    <source>
        <dbReference type="ARBA" id="ARBA00001286"/>
    </source>
</evidence>
<sequence>MKKLRKRPMQPQIAAPIGSRAAAASAASVARRAAAYIENRVAAEAEGPVTLDELARHCGVSPWHLQRQFKQTLGVSPRQYDDALRMKQLKRGLKRGDGVAAATFEAGYGSSSRVYERAMTALGMTPASYAKGGKGAAIFYAISPCGLGKLLVAATERGLCRVELGTQDGALLEDLHREFPEADSIQRDDAALGRFVTELLHRIDGAAPREDLPLDIQATAFQRRVYEELLRIPTGETRSYAEIAEAIGQPTASRAVGNACATNPVALAIPCHRVLRNNGTLGGYAWGIERKQALISAERRTARRAG</sequence>
<keyword evidence="5" id="KW-0805">Transcription regulation</keyword>
<accession>A0ABU0YPA5</accession>
<organism evidence="10 11">
    <name type="scientific">Dongia sedimenti</name>
    <dbReference type="NCBI Taxonomy" id="3064282"/>
    <lineage>
        <taxon>Bacteria</taxon>
        <taxon>Pseudomonadati</taxon>
        <taxon>Pseudomonadota</taxon>
        <taxon>Alphaproteobacteria</taxon>
        <taxon>Rhodospirillales</taxon>
        <taxon>Dongiaceae</taxon>
        <taxon>Dongia</taxon>
    </lineage>
</organism>